<organism evidence="1 2">
    <name type="scientific">Kriegella aquimaris</name>
    <dbReference type="NCBI Taxonomy" id="192904"/>
    <lineage>
        <taxon>Bacteria</taxon>
        <taxon>Pseudomonadati</taxon>
        <taxon>Bacteroidota</taxon>
        <taxon>Flavobacteriia</taxon>
        <taxon>Flavobacteriales</taxon>
        <taxon>Flavobacteriaceae</taxon>
        <taxon>Kriegella</taxon>
    </lineage>
</organism>
<proteinExistence type="predicted"/>
<name>A0A1G9LQ24_9FLAO</name>
<evidence type="ECO:0000313" key="2">
    <source>
        <dbReference type="Proteomes" id="UP000199440"/>
    </source>
</evidence>
<dbReference type="STRING" id="192904.SAMN04488514_102175"/>
<accession>A0A1G9LQ24</accession>
<evidence type="ECO:0000313" key="1">
    <source>
        <dbReference type="EMBL" id="SDL64030.1"/>
    </source>
</evidence>
<keyword evidence="2" id="KW-1185">Reference proteome</keyword>
<gene>
    <name evidence="1" type="ORF">SAMN04488514_102175</name>
</gene>
<reference evidence="1 2" key="1">
    <citation type="submission" date="2016-10" db="EMBL/GenBank/DDBJ databases">
        <authorList>
            <person name="de Groot N.N."/>
        </authorList>
    </citation>
    <scope>NUCLEOTIDE SEQUENCE [LARGE SCALE GENOMIC DNA]</scope>
    <source>
        <strain evidence="1 2">DSM 19886</strain>
    </source>
</reference>
<dbReference type="Proteomes" id="UP000199440">
    <property type="component" value="Unassembled WGS sequence"/>
</dbReference>
<sequence length="56" mass="6346">MANRVSSVKFKGLVLLTNSAKSFEFCFNKEKKKTKRFAMCAVEGKLSFTLPPFDHS</sequence>
<dbReference type="EMBL" id="FNGV01000002">
    <property type="protein sequence ID" value="SDL64030.1"/>
    <property type="molecule type" value="Genomic_DNA"/>
</dbReference>
<protein>
    <submittedName>
        <fullName evidence="1">Uncharacterized protein</fullName>
    </submittedName>
</protein>
<dbReference type="AlphaFoldDB" id="A0A1G9LQ24"/>